<accession>A0A1H8FNZ9</accession>
<evidence type="ECO:0000313" key="1">
    <source>
        <dbReference type="EMBL" id="SEN33541.1"/>
    </source>
</evidence>
<dbReference type="AlphaFoldDB" id="A0A1H8FNZ9"/>
<keyword evidence="2" id="KW-1185">Reference proteome</keyword>
<dbReference type="RefSeq" id="WP_091814897.1">
    <property type="nucleotide sequence ID" value="NZ_FOCW01000001.1"/>
</dbReference>
<dbReference type="Proteomes" id="UP000199531">
    <property type="component" value="Unassembled WGS sequence"/>
</dbReference>
<name>A0A1H8FNZ9_9BURK</name>
<sequence length="77" mass="8668">MQENKDLHYQLATWKAIAFAAADCLMERCDNPAQTYAEMEATLLDFPGSTGMPELSKPFQQALRELKEMALRETSVA</sequence>
<gene>
    <name evidence="1" type="ORF">SAMN02745977_01133</name>
</gene>
<reference evidence="1 2" key="1">
    <citation type="submission" date="2016-10" db="EMBL/GenBank/DDBJ databases">
        <authorList>
            <person name="de Groot N.N."/>
        </authorList>
    </citation>
    <scope>NUCLEOTIDE SEQUENCE [LARGE SCALE GENOMIC DNA]</scope>
    <source>
        <strain evidence="1 2">DSM 15123</strain>
    </source>
</reference>
<organism evidence="1 2">
    <name type="scientific">Brachymonas denitrificans DSM 15123</name>
    <dbReference type="NCBI Taxonomy" id="1121117"/>
    <lineage>
        <taxon>Bacteria</taxon>
        <taxon>Pseudomonadati</taxon>
        <taxon>Pseudomonadota</taxon>
        <taxon>Betaproteobacteria</taxon>
        <taxon>Burkholderiales</taxon>
        <taxon>Comamonadaceae</taxon>
        <taxon>Brachymonas</taxon>
    </lineage>
</organism>
<evidence type="ECO:0000313" key="2">
    <source>
        <dbReference type="Proteomes" id="UP000199531"/>
    </source>
</evidence>
<dbReference type="EMBL" id="FOCW01000001">
    <property type="protein sequence ID" value="SEN33541.1"/>
    <property type="molecule type" value="Genomic_DNA"/>
</dbReference>
<protein>
    <submittedName>
        <fullName evidence="1">Uncharacterized protein</fullName>
    </submittedName>
</protein>
<proteinExistence type="predicted"/>
<dbReference type="STRING" id="1121117.SAMN02745977_01133"/>